<protein>
    <submittedName>
        <fullName evidence="1">Fanconi anemia group E protein FANCE protein</fullName>
    </submittedName>
</protein>
<accession>A0A7J6W2G9</accession>
<dbReference type="GO" id="GO:0043240">
    <property type="term" value="C:Fanconi anaemia nuclear complex"/>
    <property type="evidence" value="ECO:0007669"/>
    <property type="project" value="InterPro"/>
</dbReference>
<sequence length="475" mass="53157">MEAWVPLFDIFLNSPTPESEASRWLQQSFTTSTTTSTSTSSFLSLLSKPVDVAVINNSSDSAPTSSPHQLKCIMWIQTLPNAVQSRILSFLRVDSRRFCKKDLCLLANNILRGNQQLDFWVKKAAHNLLDVVSESNYNWVSSLSLESSDVDQVEEEFETLPSWLQNLNNAPSPILPWLPISYDELRSCDVRSTFVDDKQDDNCPMEVEEGGDSNGMEVENATVHLEDVPLDGEIQRKAISLKAQIVQFESTSKTISLANEICQLFSFNGGQEEGRGGSDPLAVFSLMEPWEADDETASILLSHLSSGGGEDILWQCQVLCAIILPKMLVLSDPASRVLVKATVDFCKLHQKASVDALLFPVIFRKEGINTHVCDVVTRIFRECLHTAHVSSFCQKLLCGEQASRRLVYLPSHRYLISDDLVWTESLFTLFQNILNHNVYLTEDSIDHLVTVAQKMADSIWEDALCCLERQSAQDA</sequence>
<gene>
    <name evidence="1" type="ORF">FRX31_019674</name>
</gene>
<dbReference type="OrthoDB" id="2449818at2759"/>
<dbReference type="PANTHER" id="PTHR32094:SF5">
    <property type="entry name" value="FANCONI ANEMIA GROUP E PROTEIN"/>
    <property type="match status" value="1"/>
</dbReference>
<dbReference type="InterPro" id="IPR039685">
    <property type="entry name" value="FANCE"/>
</dbReference>
<keyword evidence="2" id="KW-1185">Reference proteome</keyword>
<name>A0A7J6W2G9_THATH</name>
<reference evidence="1 2" key="1">
    <citation type="submission" date="2020-06" db="EMBL/GenBank/DDBJ databases">
        <title>Transcriptomic and genomic resources for Thalictrum thalictroides and T. hernandezii: Facilitating candidate gene discovery in an emerging model plant lineage.</title>
        <authorList>
            <person name="Arias T."/>
            <person name="Riano-Pachon D.M."/>
            <person name="Di Stilio V.S."/>
        </authorList>
    </citation>
    <scope>NUCLEOTIDE SEQUENCE [LARGE SCALE GENOMIC DNA]</scope>
    <source>
        <strain evidence="2">cv. WT478/WT964</strain>
        <tissue evidence="1">Leaves</tissue>
    </source>
</reference>
<dbReference type="EMBL" id="JABWDY010023681">
    <property type="protein sequence ID" value="KAF5190742.1"/>
    <property type="molecule type" value="Genomic_DNA"/>
</dbReference>
<dbReference type="AlphaFoldDB" id="A0A7J6W2G9"/>
<proteinExistence type="predicted"/>
<evidence type="ECO:0000313" key="1">
    <source>
        <dbReference type="EMBL" id="KAF5190742.1"/>
    </source>
</evidence>
<dbReference type="GO" id="GO:0036297">
    <property type="term" value="P:interstrand cross-link repair"/>
    <property type="evidence" value="ECO:0007669"/>
    <property type="project" value="InterPro"/>
</dbReference>
<organism evidence="1 2">
    <name type="scientific">Thalictrum thalictroides</name>
    <name type="common">Rue-anemone</name>
    <name type="synonym">Anemone thalictroides</name>
    <dbReference type="NCBI Taxonomy" id="46969"/>
    <lineage>
        <taxon>Eukaryota</taxon>
        <taxon>Viridiplantae</taxon>
        <taxon>Streptophyta</taxon>
        <taxon>Embryophyta</taxon>
        <taxon>Tracheophyta</taxon>
        <taxon>Spermatophyta</taxon>
        <taxon>Magnoliopsida</taxon>
        <taxon>Ranunculales</taxon>
        <taxon>Ranunculaceae</taxon>
        <taxon>Thalictroideae</taxon>
        <taxon>Thalictrum</taxon>
    </lineage>
</organism>
<dbReference type="PANTHER" id="PTHR32094">
    <property type="entry name" value="FANCONI ANEMIA GROUP E PROTEIN"/>
    <property type="match status" value="1"/>
</dbReference>
<dbReference type="Proteomes" id="UP000554482">
    <property type="component" value="Unassembled WGS sequence"/>
</dbReference>
<dbReference type="Gene3D" id="1.25.40.480">
    <property type="match status" value="1"/>
</dbReference>
<comment type="caution">
    <text evidence="1">The sequence shown here is derived from an EMBL/GenBank/DDBJ whole genome shotgun (WGS) entry which is preliminary data.</text>
</comment>
<evidence type="ECO:0000313" key="2">
    <source>
        <dbReference type="Proteomes" id="UP000554482"/>
    </source>
</evidence>